<keyword evidence="3" id="KW-0863">Zinc-finger</keyword>
<keyword evidence="2" id="KW-0677">Repeat</keyword>
<dbReference type="SUPFAM" id="SSF49493">
    <property type="entry name" value="HSP40/DnaJ peptide-binding domain"/>
    <property type="match status" value="2"/>
</dbReference>
<dbReference type="PANTHER" id="PTHR43096:SF52">
    <property type="entry name" value="DNAJ HOMOLOG 1, MITOCHONDRIAL-RELATED"/>
    <property type="match status" value="1"/>
</dbReference>
<proteinExistence type="predicted"/>
<keyword evidence="9" id="KW-1185">Reference proteome</keyword>
<keyword evidence="5" id="KW-0143">Chaperone</keyword>
<dbReference type="AlphaFoldDB" id="A0A2A8CX88"/>
<dbReference type="Pfam" id="PF01556">
    <property type="entry name" value="DnaJ_C"/>
    <property type="match status" value="1"/>
</dbReference>
<keyword evidence="4" id="KW-0862">Zinc</keyword>
<protein>
    <submittedName>
        <fullName evidence="8">Molecular chaperone DnaJ</fullName>
    </submittedName>
</protein>
<evidence type="ECO:0000256" key="4">
    <source>
        <dbReference type="ARBA" id="ARBA00022833"/>
    </source>
</evidence>
<feature type="region of interest" description="Disordered" evidence="6">
    <location>
        <begin position="27"/>
        <end position="48"/>
    </location>
</feature>
<evidence type="ECO:0000256" key="3">
    <source>
        <dbReference type="ARBA" id="ARBA00022771"/>
    </source>
</evidence>
<dbReference type="OrthoDB" id="9779889at2"/>
<gene>
    <name evidence="8" type="ORF">CRI94_10860</name>
</gene>
<feature type="region of interest" description="Disordered" evidence="6">
    <location>
        <begin position="125"/>
        <end position="150"/>
    </location>
</feature>
<dbReference type="InterPro" id="IPR018253">
    <property type="entry name" value="DnaJ_domain_CS"/>
</dbReference>
<evidence type="ECO:0000256" key="6">
    <source>
        <dbReference type="SAM" id="MobiDB-lite"/>
    </source>
</evidence>
<sequence length="313" mass="34492">MPQTKDYYDILGVSEDASQSEIKKAYRSLARKHHPDRNPDDAAAEERFKEIQEAYSVLSDEEKRQQYDQRRKFGGFGGNGFGAGRGGADVRFEQGDFEDIFGGRGGPGGRGGGFGDIFESFFGGGGRSQARARDPFQQQRRQQASRGHDVETTLRLSFREALQGGKRQVKLPTGETIRLKVPQGVKDGYKVRLRGRGQQGPGGQGDLYVTFRVGDHPRFHRKGDDIHLTESVPAFDAMLGTTRQIPTPYGQKIKVTIPPGSQPGEKLRLKGQGVKTDSGQGDLYVEIDIRIPEDLTDKQKEALRAAAKDAGVL</sequence>
<dbReference type="PRINTS" id="PR00625">
    <property type="entry name" value="JDOMAIN"/>
</dbReference>
<dbReference type="PROSITE" id="PS50076">
    <property type="entry name" value="DNAJ_2"/>
    <property type="match status" value="1"/>
</dbReference>
<dbReference type="SUPFAM" id="SSF46565">
    <property type="entry name" value="Chaperone J-domain"/>
    <property type="match status" value="1"/>
</dbReference>
<dbReference type="InterPro" id="IPR008971">
    <property type="entry name" value="HSP40/DnaJ_pept-bd"/>
</dbReference>
<dbReference type="CDD" id="cd10747">
    <property type="entry name" value="DnaJ_C"/>
    <property type="match status" value="1"/>
</dbReference>
<dbReference type="Proteomes" id="UP000220102">
    <property type="component" value="Unassembled WGS sequence"/>
</dbReference>
<evidence type="ECO:0000313" key="8">
    <source>
        <dbReference type="EMBL" id="PEN13322.1"/>
    </source>
</evidence>
<comment type="caution">
    <text evidence="8">The sequence shown here is derived from an EMBL/GenBank/DDBJ whole genome shotgun (WGS) entry which is preliminary data.</text>
</comment>
<dbReference type="GO" id="GO:0042026">
    <property type="term" value="P:protein refolding"/>
    <property type="evidence" value="ECO:0007669"/>
    <property type="project" value="TreeGrafter"/>
</dbReference>
<reference evidence="8 9" key="1">
    <citation type="submission" date="2017-10" db="EMBL/GenBank/DDBJ databases">
        <title>Draft genome of Longibacter Salinarum.</title>
        <authorList>
            <person name="Goh K.M."/>
            <person name="Shamsir M.S."/>
            <person name="Lim S.W."/>
        </authorList>
    </citation>
    <scope>NUCLEOTIDE SEQUENCE [LARGE SCALE GENOMIC DNA]</scope>
    <source>
        <strain evidence="8 9">KCTC 52045</strain>
    </source>
</reference>
<evidence type="ECO:0000256" key="1">
    <source>
        <dbReference type="ARBA" id="ARBA00022723"/>
    </source>
</evidence>
<evidence type="ECO:0000259" key="7">
    <source>
        <dbReference type="PROSITE" id="PS50076"/>
    </source>
</evidence>
<feature type="compositionally biased region" description="Basic and acidic residues" evidence="6">
    <location>
        <begin position="36"/>
        <end position="48"/>
    </location>
</feature>
<dbReference type="GO" id="GO:0005737">
    <property type="term" value="C:cytoplasm"/>
    <property type="evidence" value="ECO:0007669"/>
    <property type="project" value="TreeGrafter"/>
</dbReference>
<feature type="domain" description="J" evidence="7">
    <location>
        <begin position="6"/>
        <end position="71"/>
    </location>
</feature>
<feature type="compositionally biased region" description="Polar residues" evidence="6">
    <location>
        <begin position="136"/>
        <end position="145"/>
    </location>
</feature>
<keyword evidence="1" id="KW-0479">Metal-binding</keyword>
<dbReference type="PROSITE" id="PS00636">
    <property type="entry name" value="DNAJ_1"/>
    <property type="match status" value="1"/>
</dbReference>
<dbReference type="InterPro" id="IPR001623">
    <property type="entry name" value="DnaJ_domain"/>
</dbReference>
<dbReference type="PANTHER" id="PTHR43096">
    <property type="entry name" value="DNAJ HOMOLOG 1, MITOCHONDRIAL-RELATED"/>
    <property type="match status" value="1"/>
</dbReference>
<dbReference type="FunFam" id="2.60.260.20:FF:000005">
    <property type="entry name" value="Chaperone protein dnaJ 1, mitochondrial"/>
    <property type="match status" value="1"/>
</dbReference>
<evidence type="ECO:0000256" key="5">
    <source>
        <dbReference type="ARBA" id="ARBA00023186"/>
    </source>
</evidence>
<dbReference type="GO" id="GO:0008270">
    <property type="term" value="F:zinc ion binding"/>
    <property type="evidence" value="ECO:0007669"/>
    <property type="project" value="UniProtKB-KW"/>
</dbReference>
<organism evidence="8 9">
    <name type="scientific">Longibacter salinarum</name>
    <dbReference type="NCBI Taxonomy" id="1850348"/>
    <lineage>
        <taxon>Bacteria</taxon>
        <taxon>Pseudomonadati</taxon>
        <taxon>Rhodothermota</taxon>
        <taxon>Rhodothermia</taxon>
        <taxon>Rhodothermales</taxon>
        <taxon>Salisaetaceae</taxon>
        <taxon>Longibacter</taxon>
    </lineage>
</organism>
<dbReference type="SMART" id="SM00271">
    <property type="entry name" value="DnaJ"/>
    <property type="match status" value="1"/>
</dbReference>
<name>A0A2A8CX88_9BACT</name>
<dbReference type="Pfam" id="PF00226">
    <property type="entry name" value="DnaJ"/>
    <property type="match status" value="1"/>
</dbReference>
<dbReference type="EMBL" id="PDEQ01000005">
    <property type="protein sequence ID" value="PEN13322.1"/>
    <property type="molecule type" value="Genomic_DNA"/>
</dbReference>
<dbReference type="Gene3D" id="1.10.287.110">
    <property type="entry name" value="DnaJ domain"/>
    <property type="match status" value="1"/>
</dbReference>
<dbReference type="Gene3D" id="2.60.260.20">
    <property type="entry name" value="Urease metallochaperone UreE, N-terminal domain"/>
    <property type="match status" value="2"/>
</dbReference>
<evidence type="ECO:0000313" key="9">
    <source>
        <dbReference type="Proteomes" id="UP000220102"/>
    </source>
</evidence>
<dbReference type="RefSeq" id="WP_098075964.1">
    <property type="nucleotide sequence ID" value="NZ_PDEQ01000005.1"/>
</dbReference>
<dbReference type="CDD" id="cd06257">
    <property type="entry name" value="DnaJ"/>
    <property type="match status" value="1"/>
</dbReference>
<evidence type="ECO:0000256" key="2">
    <source>
        <dbReference type="ARBA" id="ARBA00022737"/>
    </source>
</evidence>
<dbReference type="GO" id="GO:0051082">
    <property type="term" value="F:unfolded protein binding"/>
    <property type="evidence" value="ECO:0007669"/>
    <property type="project" value="InterPro"/>
</dbReference>
<dbReference type="InterPro" id="IPR036869">
    <property type="entry name" value="J_dom_sf"/>
</dbReference>
<dbReference type="InterPro" id="IPR002939">
    <property type="entry name" value="DnaJ_C"/>
</dbReference>
<accession>A0A2A8CX88</accession>